<comment type="caution">
    <text evidence="1">The sequence shown here is derived from an EMBL/GenBank/DDBJ whole genome shotgun (WGS) entry which is preliminary data.</text>
</comment>
<dbReference type="Proteomes" id="UP001566132">
    <property type="component" value="Unassembled WGS sequence"/>
</dbReference>
<reference evidence="1 2" key="1">
    <citation type="submission" date="2024-05" db="EMBL/GenBank/DDBJ databases">
        <title>Genetic variation in Jamaican populations of the coffee berry borer (Hypothenemus hampei).</title>
        <authorList>
            <person name="Errbii M."/>
            <person name="Myrie A."/>
        </authorList>
    </citation>
    <scope>NUCLEOTIDE SEQUENCE [LARGE SCALE GENOMIC DNA]</scope>
    <source>
        <strain evidence="1">JA-Hopewell-2020-01-JO</strain>
        <tissue evidence="1">Whole body</tissue>
    </source>
</reference>
<name>A0ABD1FBV1_HYPHA</name>
<sequence length="93" mass="10381">MLKWLFLACDVVVRHTRLLEGGRPWCEYGEHQGTWTGTPKRQIQLSKNEVAMVVAEMSLTGMASGHRVVRSIAVSMYLCPLDSGKGPTMSTWT</sequence>
<gene>
    <name evidence="1" type="ORF">ABEB36_000022</name>
</gene>
<keyword evidence="2" id="KW-1185">Reference proteome</keyword>
<evidence type="ECO:0000313" key="1">
    <source>
        <dbReference type="EMBL" id="KAL1516098.1"/>
    </source>
</evidence>
<protein>
    <submittedName>
        <fullName evidence="1">Uncharacterized protein</fullName>
    </submittedName>
</protein>
<dbReference type="EMBL" id="JBDJPC010000001">
    <property type="protein sequence ID" value="KAL1516098.1"/>
    <property type="molecule type" value="Genomic_DNA"/>
</dbReference>
<accession>A0ABD1FBV1</accession>
<organism evidence="1 2">
    <name type="scientific">Hypothenemus hampei</name>
    <name type="common">Coffee berry borer</name>
    <dbReference type="NCBI Taxonomy" id="57062"/>
    <lineage>
        <taxon>Eukaryota</taxon>
        <taxon>Metazoa</taxon>
        <taxon>Ecdysozoa</taxon>
        <taxon>Arthropoda</taxon>
        <taxon>Hexapoda</taxon>
        <taxon>Insecta</taxon>
        <taxon>Pterygota</taxon>
        <taxon>Neoptera</taxon>
        <taxon>Endopterygota</taxon>
        <taxon>Coleoptera</taxon>
        <taxon>Polyphaga</taxon>
        <taxon>Cucujiformia</taxon>
        <taxon>Curculionidae</taxon>
        <taxon>Scolytinae</taxon>
        <taxon>Hypothenemus</taxon>
    </lineage>
</organism>
<evidence type="ECO:0000313" key="2">
    <source>
        <dbReference type="Proteomes" id="UP001566132"/>
    </source>
</evidence>
<proteinExistence type="predicted"/>
<dbReference type="AlphaFoldDB" id="A0ABD1FBV1"/>